<accession>A0A9P7YVV1</accession>
<organism evidence="1 2">
    <name type="scientific">Calycina marina</name>
    <dbReference type="NCBI Taxonomy" id="1763456"/>
    <lineage>
        <taxon>Eukaryota</taxon>
        <taxon>Fungi</taxon>
        <taxon>Dikarya</taxon>
        <taxon>Ascomycota</taxon>
        <taxon>Pezizomycotina</taxon>
        <taxon>Leotiomycetes</taxon>
        <taxon>Helotiales</taxon>
        <taxon>Pezizellaceae</taxon>
        <taxon>Calycina</taxon>
    </lineage>
</organism>
<name>A0A9P7YVV1_9HELO</name>
<dbReference type="AlphaFoldDB" id="A0A9P7YVV1"/>
<keyword evidence="2" id="KW-1185">Reference proteome</keyword>
<evidence type="ECO:0000313" key="2">
    <source>
        <dbReference type="Proteomes" id="UP000887226"/>
    </source>
</evidence>
<comment type="caution">
    <text evidence="1">The sequence shown here is derived from an EMBL/GenBank/DDBJ whole genome shotgun (WGS) entry which is preliminary data.</text>
</comment>
<evidence type="ECO:0000313" key="1">
    <source>
        <dbReference type="EMBL" id="KAG9240700.1"/>
    </source>
</evidence>
<proteinExistence type="predicted"/>
<protein>
    <submittedName>
        <fullName evidence="1">Uncharacterized protein</fullName>
    </submittedName>
</protein>
<sequence length="170" mass="18772">MAEELRRLQVGGTIEQVPTAAEFINPGSELVEELPEELEIVRSIAEARNPARDGGSGNEEELEHPISNYEALQHLHALIGHKEAQARVEADQVLLRLLRTYEKEISARHLGERAGKLIFAHSFTRLTITSFLGNLISWNTSTYGNRAGGKNDPIYPVLTVAHVIKGNKSA</sequence>
<dbReference type="EMBL" id="MU254366">
    <property type="protein sequence ID" value="KAG9240700.1"/>
    <property type="molecule type" value="Genomic_DNA"/>
</dbReference>
<dbReference type="Proteomes" id="UP000887226">
    <property type="component" value="Unassembled WGS sequence"/>
</dbReference>
<reference evidence="1" key="1">
    <citation type="journal article" date="2021" name="IMA Fungus">
        <title>Genomic characterization of three marine fungi, including Emericellopsis atlantica sp. nov. with signatures of a generalist lifestyle and marine biomass degradation.</title>
        <authorList>
            <person name="Hagestad O.C."/>
            <person name="Hou L."/>
            <person name="Andersen J.H."/>
            <person name="Hansen E.H."/>
            <person name="Altermark B."/>
            <person name="Li C."/>
            <person name="Kuhnert E."/>
            <person name="Cox R.J."/>
            <person name="Crous P.W."/>
            <person name="Spatafora J.W."/>
            <person name="Lail K."/>
            <person name="Amirebrahimi M."/>
            <person name="Lipzen A."/>
            <person name="Pangilinan J."/>
            <person name="Andreopoulos W."/>
            <person name="Hayes R.D."/>
            <person name="Ng V."/>
            <person name="Grigoriev I.V."/>
            <person name="Jackson S.A."/>
            <person name="Sutton T.D.S."/>
            <person name="Dobson A.D.W."/>
            <person name="Rama T."/>
        </authorList>
    </citation>
    <scope>NUCLEOTIDE SEQUENCE</scope>
    <source>
        <strain evidence="1">TRa3180A</strain>
    </source>
</reference>
<gene>
    <name evidence="1" type="ORF">BJ878DRAFT_560117</name>
</gene>